<comment type="caution">
    <text evidence="4">The sequence shown here is derived from an EMBL/GenBank/DDBJ whole genome shotgun (WGS) entry which is preliminary data.</text>
</comment>
<evidence type="ECO:0000259" key="3">
    <source>
        <dbReference type="Pfam" id="PF00535"/>
    </source>
</evidence>
<dbReference type="PANTHER" id="PTHR22916">
    <property type="entry name" value="GLYCOSYLTRANSFERASE"/>
    <property type="match status" value="1"/>
</dbReference>
<dbReference type="InterPro" id="IPR029044">
    <property type="entry name" value="Nucleotide-diphossugar_trans"/>
</dbReference>
<dbReference type="PATRIC" id="fig|1502.174.peg.2836"/>
<dbReference type="RefSeq" id="WP_060796657.1">
    <property type="nucleotide sequence ID" value="NZ_KQ956312.1"/>
</dbReference>
<gene>
    <name evidence="4" type="ORF">HMPREF3222_02814</name>
</gene>
<dbReference type="CDD" id="cd00761">
    <property type="entry name" value="Glyco_tranf_GTA_type"/>
    <property type="match status" value="1"/>
</dbReference>
<dbReference type="Proteomes" id="UP000070646">
    <property type="component" value="Unassembled WGS sequence"/>
</dbReference>
<dbReference type="InterPro" id="IPR001173">
    <property type="entry name" value="Glyco_trans_2-like"/>
</dbReference>
<keyword evidence="1" id="KW-0328">Glycosyltransferase</keyword>
<organism evidence="4 5">
    <name type="scientific">Clostridium perfringens</name>
    <dbReference type="NCBI Taxonomy" id="1502"/>
    <lineage>
        <taxon>Bacteria</taxon>
        <taxon>Bacillati</taxon>
        <taxon>Bacillota</taxon>
        <taxon>Clostridia</taxon>
        <taxon>Eubacteriales</taxon>
        <taxon>Clostridiaceae</taxon>
        <taxon>Clostridium</taxon>
    </lineage>
</organism>
<dbReference type="EMBL" id="LRPU01000178">
    <property type="protein sequence ID" value="KXA06960.1"/>
    <property type="molecule type" value="Genomic_DNA"/>
</dbReference>
<dbReference type="GO" id="GO:0016757">
    <property type="term" value="F:glycosyltransferase activity"/>
    <property type="evidence" value="ECO:0007669"/>
    <property type="project" value="UniProtKB-KW"/>
</dbReference>
<dbReference type="AlphaFoldDB" id="A0A133MSD4"/>
<proteinExistence type="predicted"/>
<evidence type="ECO:0000313" key="4">
    <source>
        <dbReference type="EMBL" id="KXA06960.1"/>
    </source>
</evidence>
<dbReference type="Pfam" id="PF00535">
    <property type="entry name" value="Glycos_transf_2"/>
    <property type="match status" value="1"/>
</dbReference>
<evidence type="ECO:0000256" key="2">
    <source>
        <dbReference type="ARBA" id="ARBA00022679"/>
    </source>
</evidence>
<accession>A0A133MSD4</accession>
<dbReference type="Gene3D" id="3.90.550.10">
    <property type="entry name" value="Spore Coat Polysaccharide Biosynthesis Protein SpsA, Chain A"/>
    <property type="match status" value="1"/>
</dbReference>
<sequence length="323" mass="37815">MILSIIVPVYNVEEYIRQCLDSLIEKKYNNIEIILIDDGSKDSSGIICEEYKNKFNNIKVIHKKNGGLSDARNCGIENSNGKYLMFVDSDDYISCEGIQSILDVIENNIVDVLMYTYYEFEKFNKFDEIFGKCTELNNGYYKINNIILSKILKNTSELWPAWKYIVRKDFLLKNNIKFKKGFLHEDVDYTARLISCMNSFYYLDEPIYYYRVNREGSIMNSKSVKSLLDTSKIIIDLKEFFDNNNIDNKIVKLIMDRLSRTYFTVLSLYSKGNYEEKKIIIKNIKENSYLLGSSTSIKHRIFSIISKILGIRTVLNLYTKVLI</sequence>
<name>A0A133MSD4_CLOPF</name>
<feature type="domain" description="Glycosyltransferase 2-like" evidence="3">
    <location>
        <begin position="4"/>
        <end position="128"/>
    </location>
</feature>
<evidence type="ECO:0000313" key="5">
    <source>
        <dbReference type="Proteomes" id="UP000070646"/>
    </source>
</evidence>
<evidence type="ECO:0000256" key="1">
    <source>
        <dbReference type="ARBA" id="ARBA00022676"/>
    </source>
</evidence>
<protein>
    <submittedName>
        <fullName evidence="4">Glycosyltransferase, group 2 family protein</fullName>
    </submittedName>
</protein>
<dbReference type="SUPFAM" id="SSF53448">
    <property type="entry name" value="Nucleotide-diphospho-sugar transferases"/>
    <property type="match status" value="1"/>
</dbReference>
<dbReference type="PANTHER" id="PTHR22916:SF51">
    <property type="entry name" value="GLYCOSYLTRANSFERASE EPSH-RELATED"/>
    <property type="match status" value="1"/>
</dbReference>
<keyword evidence="2 4" id="KW-0808">Transferase</keyword>
<reference evidence="4 5" key="1">
    <citation type="submission" date="2016-01" db="EMBL/GenBank/DDBJ databases">
        <authorList>
            <person name="Oliw E.H."/>
        </authorList>
    </citation>
    <scope>NUCLEOTIDE SEQUENCE [LARGE SCALE GENOMIC DNA]</scope>
    <source>
        <strain evidence="4 5">MJR7757A</strain>
    </source>
</reference>